<dbReference type="CDD" id="cd09603">
    <property type="entry name" value="M1_APN_like"/>
    <property type="match status" value="1"/>
</dbReference>
<keyword evidence="9" id="KW-0862">Zinc</keyword>
<dbReference type="InterPro" id="IPR027268">
    <property type="entry name" value="Peptidase_M4/M1_CTD_sf"/>
</dbReference>
<dbReference type="PRINTS" id="PR00756">
    <property type="entry name" value="ALADIPTASE"/>
</dbReference>
<dbReference type="PANTHER" id="PTHR11533">
    <property type="entry name" value="PROTEASE M1 ZINC METALLOPROTEASE"/>
    <property type="match status" value="1"/>
</dbReference>
<evidence type="ECO:0000313" key="17">
    <source>
        <dbReference type="Proteomes" id="UP001074726"/>
    </source>
</evidence>
<evidence type="ECO:0000256" key="1">
    <source>
        <dbReference type="ARBA" id="ARBA00000098"/>
    </source>
</evidence>
<evidence type="ECO:0000259" key="14">
    <source>
        <dbReference type="Pfam" id="PF01433"/>
    </source>
</evidence>
<dbReference type="RefSeq" id="WP_268111128.1">
    <property type="nucleotide sequence ID" value="NZ_JAPPUX010000002.1"/>
</dbReference>
<dbReference type="InterPro" id="IPR014782">
    <property type="entry name" value="Peptidase_M1_dom"/>
</dbReference>
<evidence type="ECO:0000256" key="11">
    <source>
        <dbReference type="ARBA" id="ARBA00029811"/>
    </source>
</evidence>
<evidence type="ECO:0000256" key="5">
    <source>
        <dbReference type="ARBA" id="ARBA00015611"/>
    </source>
</evidence>
<gene>
    <name evidence="16" type="ORF">NYO98_08345</name>
</gene>
<dbReference type="PANTHER" id="PTHR11533:SF297">
    <property type="entry name" value="AMINOPEPTIDASE N"/>
    <property type="match status" value="1"/>
</dbReference>
<keyword evidence="6" id="KW-0645">Protease</keyword>
<comment type="caution">
    <text evidence="16">The sequence shown here is derived from an EMBL/GenBank/DDBJ whole genome shotgun (WGS) entry which is preliminary data.</text>
</comment>
<evidence type="ECO:0000256" key="9">
    <source>
        <dbReference type="ARBA" id="ARBA00022833"/>
    </source>
</evidence>
<dbReference type="Pfam" id="PF01433">
    <property type="entry name" value="Peptidase_M1"/>
    <property type="match status" value="1"/>
</dbReference>
<evidence type="ECO:0000256" key="8">
    <source>
        <dbReference type="ARBA" id="ARBA00022801"/>
    </source>
</evidence>
<evidence type="ECO:0000256" key="2">
    <source>
        <dbReference type="ARBA" id="ARBA00001947"/>
    </source>
</evidence>
<dbReference type="Pfam" id="PF17900">
    <property type="entry name" value="Peptidase_M1_N"/>
    <property type="match status" value="1"/>
</dbReference>
<keyword evidence="10" id="KW-0482">Metalloprotease</keyword>
<sequence>MGSRARISRMIAAAGLVATVLAPSGAGAAPAEHGERAPGGPRFTAGADGVGDPYFPHAGNGGYDVSHYDLDIDYEPPAATVPPTPLAQVRGHLDGVATIDLVARQDLDRFNLDLRGMSVSSLTVNGKRATGIEPPADGAEVEGAAYWQVQNDADRRWELTVQPRPKLKAGQSARVVVTYGGDTTRPTDVEGALYGWVTTRDGAMVVSEPEGSMTWYPVNDHPTDKATYSFEITVPAGKTAVANGLPAGDPVTAGGRTTWSWEAPDEQASYLTTASVGDFVQRPVATSTSGVPILDFVDSKIAGNALATTNASLALQPRMIDFFESRFGAYPFTSFGSIVDNDSVGYALETQTRPVYSGSAGQGTVAHELAHQWLGNAVSPHAWRHIWLNEGWATYAAWLWAEENGGTTAQRAFDNWYAPARTPAYWALPIDDPGPLGLFASQVYNRGAATLHALRAKVGDEVFFAATREWLRRYDDSTGTTDDFIAVFEEASGQDLTAFFDIWLSAPEKPTGW</sequence>
<evidence type="ECO:0000256" key="4">
    <source>
        <dbReference type="ARBA" id="ARBA00012564"/>
    </source>
</evidence>
<name>A0ABT4CBF6_9ACTN</name>
<dbReference type="Gene3D" id="1.10.390.10">
    <property type="entry name" value="Neutral Protease Domain 2"/>
    <property type="match status" value="1"/>
</dbReference>
<feature type="domain" description="Aminopeptidase N-like N-terminal" evidence="15">
    <location>
        <begin position="67"/>
        <end position="271"/>
    </location>
</feature>
<evidence type="ECO:0000259" key="15">
    <source>
        <dbReference type="Pfam" id="PF17900"/>
    </source>
</evidence>
<comment type="catalytic activity">
    <reaction evidence="1">
        <text>Release of an N-terminal amino acid, Xaa-|-Yaa- from a peptide, amide or arylamide. Xaa is preferably Ala, but may be most amino acids including Pro (slow action). When a terminal hydrophobic residue is followed by a prolyl residue, the two may be released as an intact Xaa-Pro dipeptide.</text>
        <dbReference type="EC" id="3.4.11.2"/>
    </reaction>
</comment>
<dbReference type="InterPro" id="IPR001930">
    <property type="entry name" value="Peptidase_M1"/>
</dbReference>
<comment type="similarity">
    <text evidence="3">Belongs to the peptidase M1 family.</text>
</comment>
<evidence type="ECO:0000256" key="10">
    <source>
        <dbReference type="ARBA" id="ARBA00023049"/>
    </source>
</evidence>
<organism evidence="16 17">
    <name type="scientific">Nocardioides pini</name>
    <dbReference type="NCBI Taxonomy" id="2975053"/>
    <lineage>
        <taxon>Bacteria</taxon>
        <taxon>Bacillati</taxon>
        <taxon>Actinomycetota</taxon>
        <taxon>Actinomycetes</taxon>
        <taxon>Propionibacteriales</taxon>
        <taxon>Nocardioidaceae</taxon>
        <taxon>Nocardioides</taxon>
    </lineage>
</organism>
<comment type="cofactor">
    <cofactor evidence="2">
        <name>Zn(2+)</name>
        <dbReference type="ChEBI" id="CHEBI:29105"/>
    </cofactor>
</comment>
<evidence type="ECO:0000256" key="3">
    <source>
        <dbReference type="ARBA" id="ARBA00010136"/>
    </source>
</evidence>
<feature type="chain" id="PRO_5045682100" description="Aminopeptidase N" evidence="13">
    <location>
        <begin position="29"/>
        <end position="513"/>
    </location>
</feature>
<evidence type="ECO:0000256" key="7">
    <source>
        <dbReference type="ARBA" id="ARBA00022723"/>
    </source>
</evidence>
<proteinExistence type="inferred from homology"/>
<protein>
    <recommendedName>
        <fullName evidence="5">Aminopeptidase N</fullName>
        <ecNumber evidence="4">3.4.11.2</ecNumber>
    </recommendedName>
    <alternativeName>
        <fullName evidence="11">Alanine aminopeptidase</fullName>
    </alternativeName>
    <alternativeName>
        <fullName evidence="12">Lysyl aminopeptidase</fullName>
    </alternativeName>
</protein>
<dbReference type="SUPFAM" id="SSF63737">
    <property type="entry name" value="Leukotriene A4 hydrolase N-terminal domain"/>
    <property type="match status" value="1"/>
</dbReference>
<feature type="domain" description="Peptidase M1 membrane alanine aminopeptidase" evidence="14">
    <location>
        <begin position="362"/>
        <end position="503"/>
    </location>
</feature>
<feature type="signal peptide" evidence="13">
    <location>
        <begin position="1"/>
        <end position="28"/>
    </location>
</feature>
<dbReference type="Proteomes" id="UP001074726">
    <property type="component" value="Unassembled WGS sequence"/>
</dbReference>
<evidence type="ECO:0000256" key="6">
    <source>
        <dbReference type="ARBA" id="ARBA00022670"/>
    </source>
</evidence>
<keyword evidence="7" id="KW-0479">Metal-binding</keyword>
<dbReference type="InterPro" id="IPR042097">
    <property type="entry name" value="Aminopeptidase_N-like_N_sf"/>
</dbReference>
<dbReference type="SUPFAM" id="SSF55486">
    <property type="entry name" value="Metalloproteases ('zincins'), catalytic domain"/>
    <property type="match status" value="1"/>
</dbReference>
<accession>A0ABT4CBF6</accession>
<keyword evidence="8" id="KW-0378">Hydrolase</keyword>
<evidence type="ECO:0000256" key="13">
    <source>
        <dbReference type="SAM" id="SignalP"/>
    </source>
</evidence>
<keyword evidence="13" id="KW-0732">Signal</keyword>
<dbReference type="EMBL" id="JAPPUX010000002">
    <property type="protein sequence ID" value="MCY4726285.1"/>
    <property type="molecule type" value="Genomic_DNA"/>
</dbReference>
<evidence type="ECO:0000313" key="16">
    <source>
        <dbReference type="EMBL" id="MCY4726285.1"/>
    </source>
</evidence>
<dbReference type="EC" id="3.4.11.2" evidence="4"/>
<evidence type="ECO:0000256" key="12">
    <source>
        <dbReference type="ARBA" id="ARBA00031533"/>
    </source>
</evidence>
<dbReference type="Gene3D" id="2.60.40.1730">
    <property type="entry name" value="tricorn interacting facor f3 domain"/>
    <property type="match status" value="1"/>
</dbReference>
<dbReference type="InterPro" id="IPR045357">
    <property type="entry name" value="Aminopeptidase_N-like_N"/>
</dbReference>
<keyword evidence="17" id="KW-1185">Reference proteome</keyword>
<dbReference type="InterPro" id="IPR050344">
    <property type="entry name" value="Peptidase_M1_aminopeptidases"/>
</dbReference>
<reference evidence="16" key="1">
    <citation type="submission" date="2022-08" db="EMBL/GenBank/DDBJ databases">
        <title>Genome sequencing of Nocardioides sp. STR2.</title>
        <authorList>
            <person name="So Y."/>
        </authorList>
    </citation>
    <scope>NUCLEOTIDE SEQUENCE</scope>
    <source>
        <strain evidence="16">STR2</strain>
    </source>
</reference>